<dbReference type="EMBL" id="JAANXD010000013">
    <property type="protein sequence ID" value="MBS1257190.1"/>
    <property type="molecule type" value="Genomic_DNA"/>
</dbReference>
<reference evidence="3" key="1">
    <citation type="journal article" date="2021" name="ISME J.">
        <title>Fine-scale metabolic discontinuity in a stratified prokaryote microbiome of a Red Sea deep halocline.</title>
        <authorList>
            <person name="Michoud G."/>
            <person name="Ngugi D.K."/>
            <person name="Barozzi A."/>
            <person name="Merlino G."/>
            <person name="Calleja M.L."/>
            <person name="Delgado-Huertas A."/>
            <person name="Moran X.A.G."/>
            <person name="Daffonchio D."/>
        </authorList>
    </citation>
    <scope>NUCLEOTIDE SEQUENCE</scope>
    <source>
        <strain evidence="3">SuakinDeep_MAG55_1</strain>
    </source>
</reference>
<dbReference type="PANTHER" id="PTHR38339">
    <property type="entry name" value="TRANSGLUTAMINASE DOMAIN PROTEIN"/>
    <property type="match status" value="1"/>
</dbReference>
<protein>
    <recommendedName>
        <fullName evidence="2">Transglutaminase-like domain-containing protein</fullName>
    </recommendedName>
</protein>
<dbReference type="InterPro" id="IPR038765">
    <property type="entry name" value="Papain-like_cys_pep_sf"/>
</dbReference>
<proteinExistence type="predicted"/>
<gene>
    <name evidence="3" type="ORF">MAG551_00226</name>
</gene>
<feature type="domain" description="Transglutaminase-like" evidence="2">
    <location>
        <begin position="323"/>
        <end position="388"/>
    </location>
</feature>
<feature type="chain" id="PRO_5036738264" description="Transglutaminase-like domain-containing protein" evidence="1">
    <location>
        <begin position="26"/>
        <end position="459"/>
    </location>
</feature>
<sequence length="459" mass="51621">MMRSLIFFIMFLVLSIFSITQTVCADESSTTISSTPKSPTIVPNVVTADIEAGIQHYIEEQMRLGGGYFTLPFKEKELKLKLVRVHTEYLANLGPRYHFACVDVADVGGDLYDVDFFLRGDPGSMEVTETTVHKINGQLFYAWEQREDKTWHRVPVEEASRDLLGVLNGQDEFDFLYTVALPEITEPARMWLPIPATDAFQTVKVSSIEVPGKRQILRDKKYGNQVLLIDLDREDSRKNVELLFHVRRIEKDAYAEPLTVPEEYLKPNRLVPLNEDFKAIAEKVVEGKNGDLVRARALYDYVIDNMLYIRNGDGWGNGDAVYACNIKTGNCTDFHSYFIALSRSIGIPARFSMGASIPSARNDGGIHGYHCGAEFYAEGKWWPVDISEADKYSNLASYYFGRHPANRIELSRGRDLIVEPGPVTGPINFLAHPVLEIGGKPAKVKAKFSFNRNVACKGS</sequence>
<dbReference type="SUPFAM" id="SSF54001">
    <property type="entry name" value="Cysteine proteinases"/>
    <property type="match status" value="1"/>
</dbReference>
<dbReference type="Proteomes" id="UP000722750">
    <property type="component" value="Unassembled WGS sequence"/>
</dbReference>
<dbReference type="InterPro" id="IPR002931">
    <property type="entry name" value="Transglutaminase-like"/>
</dbReference>
<evidence type="ECO:0000313" key="3">
    <source>
        <dbReference type="EMBL" id="MBS1257190.1"/>
    </source>
</evidence>
<dbReference type="PANTHER" id="PTHR38339:SF1">
    <property type="entry name" value="TRANSGLUTAMINASE-LIKE DOMAIN-CONTAINING PROTEIN"/>
    <property type="match status" value="1"/>
</dbReference>
<dbReference type="Gene3D" id="3.10.620.30">
    <property type="match status" value="1"/>
</dbReference>
<dbReference type="Pfam" id="PF01841">
    <property type="entry name" value="Transglut_core"/>
    <property type="match status" value="1"/>
</dbReference>
<evidence type="ECO:0000256" key="1">
    <source>
        <dbReference type="SAM" id="SignalP"/>
    </source>
</evidence>
<feature type="signal peptide" evidence="1">
    <location>
        <begin position="1"/>
        <end position="25"/>
    </location>
</feature>
<accession>A0A941ZYI1</accession>
<comment type="caution">
    <text evidence="3">The sequence shown here is derived from an EMBL/GenBank/DDBJ whole genome shotgun (WGS) entry which is preliminary data.</text>
</comment>
<dbReference type="SMART" id="SM00460">
    <property type="entry name" value="TGc"/>
    <property type="match status" value="1"/>
</dbReference>
<name>A0A941ZYI1_9BACT</name>
<organism evidence="3 4">
    <name type="scientific">Candidatus Scalindua arabica</name>
    <dbReference type="NCBI Taxonomy" id="1127984"/>
    <lineage>
        <taxon>Bacteria</taxon>
        <taxon>Pseudomonadati</taxon>
        <taxon>Planctomycetota</taxon>
        <taxon>Candidatus Brocadiia</taxon>
        <taxon>Candidatus Brocadiales</taxon>
        <taxon>Candidatus Scalinduaceae</taxon>
        <taxon>Candidatus Scalindua</taxon>
    </lineage>
</organism>
<dbReference type="AlphaFoldDB" id="A0A941ZYI1"/>
<evidence type="ECO:0000259" key="2">
    <source>
        <dbReference type="SMART" id="SM00460"/>
    </source>
</evidence>
<keyword evidence="1" id="KW-0732">Signal</keyword>
<evidence type="ECO:0000313" key="4">
    <source>
        <dbReference type="Proteomes" id="UP000722750"/>
    </source>
</evidence>